<organism evidence="2 3">
    <name type="scientific">Vagococcus humatus</name>
    <dbReference type="NCBI Taxonomy" id="1889241"/>
    <lineage>
        <taxon>Bacteria</taxon>
        <taxon>Bacillati</taxon>
        <taxon>Bacillota</taxon>
        <taxon>Bacilli</taxon>
        <taxon>Lactobacillales</taxon>
        <taxon>Enterococcaceae</taxon>
        <taxon>Vagococcus</taxon>
    </lineage>
</organism>
<reference evidence="2 3" key="1">
    <citation type="submission" date="2018-03" db="EMBL/GenBank/DDBJ databases">
        <authorList>
            <person name="Gulvik C.A."/>
        </authorList>
    </citation>
    <scope>NUCLEOTIDE SEQUENCE [LARGE SCALE GENOMIC DNA]</scope>
    <source>
        <strain evidence="2 3">JCM 31581</strain>
    </source>
</reference>
<accession>A0A429Z7D3</accession>
<dbReference type="OrthoDB" id="2199087at2"/>
<evidence type="ECO:0000256" key="1">
    <source>
        <dbReference type="SAM" id="Coils"/>
    </source>
</evidence>
<keyword evidence="1" id="KW-0175">Coiled coil</keyword>
<name>A0A429Z7D3_9ENTE</name>
<feature type="coiled-coil region" evidence="1">
    <location>
        <begin position="40"/>
        <end position="217"/>
    </location>
</feature>
<dbReference type="AlphaFoldDB" id="A0A429Z7D3"/>
<keyword evidence="3" id="KW-1185">Reference proteome</keyword>
<comment type="caution">
    <text evidence="2">The sequence shown here is derived from an EMBL/GenBank/DDBJ whole genome shotgun (WGS) entry which is preliminary data.</text>
</comment>
<proteinExistence type="predicted"/>
<protein>
    <submittedName>
        <fullName evidence="2">Uncharacterized protein</fullName>
    </submittedName>
</protein>
<dbReference type="Proteomes" id="UP000277864">
    <property type="component" value="Unassembled WGS sequence"/>
</dbReference>
<dbReference type="EMBL" id="PXZH01000001">
    <property type="protein sequence ID" value="RST89592.1"/>
    <property type="molecule type" value="Genomic_DNA"/>
</dbReference>
<evidence type="ECO:0000313" key="2">
    <source>
        <dbReference type="EMBL" id="RST89592.1"/>
    </source>
</evidence>
<sequence length="255" mass="29917">MLFNRGKKSDDSSYYDDYYYDYYYEDDDASSNSANELDVTEELKKQLGAANQKIQQLQSEKEAIELQYSAVKALPKHYEELEKEKMNLQLKLQEAQLTQNSEGQKVSELEGKLEKYRTEMNNLKQELEAKQQELDILSEKMLNLPEETSKEPVKDSSDVTSQDLSQQKEEIANVLLEARAQARQIVEQANYHARHKMLDAENELQQVKENAASFYKRVEQTKFESDIVFEELLHKLTQLSEDSREEEHIHKYEDQ</sequence>
<evidence type="ECO:0000313" key="3">
    <source>
        <dbReference type="Proteomes" id="UP000277864"/>
    </source>
</evidence>
<dbReference type="RefSeq" id="WP_125942201.1">
    <property type="nucleotide sequence ID" value="NZ_PXZH01000001.1"/>
</dbReference>
<gene>
    <name evidence="2" type="ORF">C7P63_00485</name>
</gene>